<sequence length="139" mass="15273">MLKIIMNILWLFLGGLGMALGWFIAGVIMIISIIGIPWARSCFVLAMFTLWPFGKAVVNRMDVTGRHDIGTGFLGLLGNIIWFIFAGLWLAIGHLFFALANFITIIGIPFGFQHLKLAVICLAPVGKSVVDDPNSLLNR</sequence>
<evidence type="ECO:0000313" key="3">
    <source>
        <dbReference type="EMBL" id="MEZ6852685.1"/>
    </source>
</evidence>
<evidence type="ECO:0000313" key="4">
    <source>
        <dbReference type="EMBL" id="SHJ41560.1"/>
    </source>
</evidence>
<proteinExistence type="predicted"/>
<dbReference type="PANTHER" id="PTHR42903:SF1">
    <property type="entry name" value="INNER MEMBRANE PROTEIN YCCF"/>
    <property type="match status" value="1"/>
</dbReference>
<evidence type="ECO:0000313" key="6">
    <source>
        <dbReference type="Proteomes" id="UP001568358"/>
    </source>
</evidence>
<evidence type="ECO:0000256" key="1">
    <source>
        <dbReference type="SAM" id="Phobius"/>
    </source>
</evidence>
<dbReference type="PANTHER" id="PTHR42903">
    <property type="entry name" value="INNER MEMBRANE PROTEIN YCCF"/>
    <property type="match status" value="1"/>
</dbReference>
<dbReference type="Proteomes" id="UP001568358">
    <property type="component" value="Unassembled WGS sequence"/>
</dbReference>
<dbReference type="NCBIfam" id="NF008741">
    <property type="entry name" value="PRK11770.1-3"/>
    <property type="match status" value="1"/>
</dbReference>
<feature type="domain" description="Inner membrane component" evidence="2">
    <location>
        <begin position="77"/>
        <end position="127"/>
    </location>
</feature>
<dbReference type="NCBIfam" id="NF008740">
    <property type="entry name" value="PRK11770.1-2"/>
    <property type="match status" value="1"/>
</dbReference>
<accession>A0A8G2FBT6</accession>
<evidence type="ECO:0000259" key="2">
    <source>
        <dbReference type="Pfam" id="PF03733"/>
    </source>
</evidence>
<dbReference type="Pfam" id="PF03733">
    <property type="entry name" value="YccF"/>
    <property type="match status" value="2"/>
</dbReference>
<keyword evidence="1" id="KW-0472">Membrane</keyword>
<dbReference type="InterPro" id="IPR031308">
    <property type="entry name" value="UCP028777"/>
</dbReference>
<dbReference type="NCBIfam" id="NF008742">
    <property type="entry name" value="PRK11770.1-4"/>
    <property type="match status" value="1"/>
</dbReference>
<dbReference type="RefSeq" id="WP_020001088.1">
    <property type="nucleotide sequence ID" value="NZ_CP192217.1"/>
</dbReference>
<keyword evidence="1" id="KW-1133">Transmembrane helix</keyword>
<keyword evidence="6" id="KW-1185">Reference proteome</keyword>
<dbReference type="EMBL" id="JBFSOO010000002">
    <property type="protein sequence ID" value="MEZ6852685.1"/>
    <property type="molecule type" value="Genomic_DNA"/>
</dbReference>
<dbReference type="PIRSF" id="PIRSF028777">
    <property type="entry name" value="UCP028777"/>
    <property type="match status" value="1"/>
</dbReference>
<reference evidence="3 6" key="2">
    <citation type="submission" date="2024-07" db="EMBL/GenBank/DDBJ databases">
        <title>Active virus-host system and metabolic interactions in a Lokiarchaeon culture.</title>
        <authorList>
            <person name="Ponce Toledo R.I."/>
            <person name="Rodrigues Oliveira T."/>
            <person name="Schleper C."/>
        </authorList>
    </citation>
    <scope>NUCLEOTIDE SEQUENCE [LARGE SCALE GENOMIC DNA]</scope>
    <source>
        <strain evidence="3 6">B35</strain>
    </source>
</reference>
<dbReference type="GO" id="GO:0005886">
    <property type="term" value="C:plasma membrane"/>
    <property type="evidence" value="ECO:0007669"/>
    <property type="project" value="TreeGrafter"/>
</dbReference>
<feature type="transmembrane region" description="Helical" evidence="1">
    <location>
        <begin position="38"/>
        <end position="58"/>
    </location>
</feature>
<protein>
    <submittedName>
        <fullName evidence="4">Uncharacterized membrane protein YccF, DUF307 family</fullName>
    </submittedName>
    <submittedName>
        <fullName evidence="3">YccF domain-containing protein</fullName>
    </submittedName>
</protein>
<dbReference type="AlphaFoldDB" id="A0A8G2FBT6"/>
<feature type="transmembrane region" description="Helical" evidence="1">
    <location>
        <begin position="70"/>
        <end position="89"/>
    </location>
</feature>
<gene>
    <name evidence="3" type="ORF">AB2Z07_03925</name>
    <name evidence="4" type="ORF">SAMN05660830_02414</name>
</gene>
<feature type="transmembrane region" description="Helical" evidence="1">
    <location>
        <begin position="95"/>
        <end position="112"/>
    </location>
</feature>
<keyword evidence="1" id="KW-0812">Transmembrane</keyword>
<dbReference type="InterPro" id="IPR052937">
    <property type="entry name" value="Inner_membrane_protein"/>
</dbReference>
<feature type="transmembrane region" description="Helical" evidence="1">
    <location>
        <begin position="7"/>
        <end position="32"/>
    </location>
</feature>
<comment type="caution">
    <text evidence="4">The sequence shown here is derived from an EMBL/GenBank/DDBJ whole genome shotgun (WGS) entry which is preliminary data.</text>
</comment>
<name>A0A8G2FBT6_9BACT</name>
<organism evidence="4 5">
    <name type="scientific">Halodesulfovibrio aestuarii</name>
    <dbReference type="NCBI Taxonomy" id="126333"/>
    <lineage>
        <taxon>Bacteria</taxon>
        <taxon>Pseudomonadati</taxon>
        <taxon>Thermodesulfobacteriota</taxon>
        <taxon>Desulfovibrionia</taxon>
        <taxon>Desulfovibrionales</taxon>
        <taxon>Desulfovibrionaceae</taxon>
        <taxon>Halodesulfovibrio</taxon>
    </lineage>
</organism>
<dbReference type="Proteomes" id="UP000184001">
    <property type="component" value="Unassembled WGS sequence"/>
</dbReference>
<dbReference type="InterPro" id="IPR005185">
    <property type="entry name" value="YccF"/>
</dbReference>
<feature type="domain" description="Inner membrane component" evidence="2">
    <location>
        <begin position="5"/>
        <end position="55"/>
    </location>
</feature>
<reference evidence="4 5" key="1">
    <citation type="submission" date="2016-11" db="EMBL/GenBank/DDBJ databases">
        <authorList>
            <person name="Varghese N."/>
            <person name="Submissions S."/>
        </authorList>
    </citation>
    <scope>NUCLEOTIDE SEQUENCE [LARGE SCALE GENOMIC DNA]</scope>
    <source>
        <strain evidence="4 5">DSM 17919</strain>
    </source>
</reference>
<evidence type="ECO:0000313" key="5">
    <source>
        <dbReference type="Proteomes" id="UP000184001"/>
    </source>
</evidence>
<dbReference type="EMBL" id="FQZR01000005">
    <property type="protein sequence ID" value="SHJ41560.1"/>
    <property type="molecule type" value="Genomic_DNA"/>
</dbReference>